<dbReference type="HAMAP" id="MF_01844">
    <property type="entry name" value="NhaA"/>
    <property type="match status" value="1"/>
</dbReference>
<gene>
    <name evidence="7" type="primary">nhaA_5</name>
    <name evidence="7" type="ORF">SDC9_27413</name>
</gene>
<evidence type="ECO:0000256" key="1">
    <source>
        <dbReference type="ARBA" id="ARBA00004429"/>
    </source>
</evidence>
<comment type="subcellular location">
    <subcellularLocation>
        <location evidence="1">Cell inner membrane</location>
        <topology evidence="1">Multi-pass membrane protein</topology>
    </subcellularLocation>
</comment>
<dbReference type="AlphaFoldDB" id="A0A644US17"/>
<dbReference type="GO" id="GO:0015385">
    <property type="term" value="F:sodium:proton antiporter activity"/>
    <property type="evidence" value="ECO:0007669"/>
    <property type="project" value="TreeGrafter"/>
</dbReference>
<feature type="transmembrane region" description="Helical" evidence="6">
    <location>
        <begin position="252"/>
        <end position="269"/>
    </location>
</feature>
<dbReference type="Gene3D" id="1.20.1530.10">
    <property type="entry name" value="Na+/H+ antiporter like domain"/>
    <property type="match status" value="1"/>
</dbReference>
<feature type="transmembrane region" description="Helical" evidence="6">
    <location>
        <begin position="354"/>
        <end position="375"/>
    </location>
</feature>
<dbReference type="PANTHER" id="PTHR30341">
    <property type="entry name" value="SODIUM ION/PROTON ANTIPORTER NHAA-RELATED"/>
    <property type="match status" value="1"/>
</dbReference>
<feature type="transmembrane region" description="Helical" evidence="6">
    <location>
        <begin position="148"/>
        <end position="167"/>
    </location>
</feature>
<protein>
    <submittedName>
        <fullName evidence="7">Na(+)/H(+) antiporter NhaA</fullName>
    </submittedName>
</protein>
<feature type="transmembrane region" description="Helical" evidence="6">
    <location>
        <begin position="92"/>
        <end position="109"/>
    </location>
</feature>
<evidence type="ECO:0000256" key="4">
    <source>
        <dbReference type="ARBA" id="ARBA00022989"/>
    </source>
</evidence>
<keyword evidence="4 6" id="KW-1133">Transmembrane helix</keyword>
<dbReference type="InterPro" id="IPR004670">
    <property type="entry name" value="NhaA"/>
</dbReference>
<dbReference type="NCBIfam" id="TIGR00773">
    <property type="entry name" value="NhaA"/>
    <property type="match status" value="1"/>
</dbReference>
<feature type="transmembrane region" description="Helical" evidence="6">
    <location>
        <begin position="281"/>
        <end position="301"/>
    </location>
</feature>
<dbReference type="EMBL" id="VSSQ01000150">
    <property type="protein sequence ID" value="MPL81493.1"/>
    <property type="molecule type" value="Genomic_DNA"/>
</dbReference>
<dbReference type="Pfam" id="PF06965">
    <property type="entry name" value="Na_H_antiport_1"/>
    <property type="match status" value="1"/>
</dbReference>
<reference evidence="7" key="1">
    <citation type="submission" date="2019-08" db="EMBL/GenBank/DDBJ databases">
        <authorList>
            <person name="Kucharzyk K."/>
            <person name="Murdoch R.W."/>
            <person name="Higgins S."/>
            <person name="Loffler F."/>
        </authorList>
    </citation>
    <scope>NUCLEOTIDE SEQUENCE</scope>
</reference>
<feature type="transmembrane region" description="Helical" evidence="6">
    <location>
        <begin position="173"/>
        <end position="190"/>
    </location>
</feature>
<keyword evidence="2" id="KW-1003">Cell membrane</keyword>
<sequence>MTLKNVLNAFLKSNKISGLILILCTIFSLILSNSILGEDYIDFWNTNLMGKSLGFWINDVFMTFFFLLIGLELERELYTGELSKPKDAILPLFAAIGGMVIPALVYFGFNSGTEFTSGFGIPMATDIAFVIGVLALLGKRVPISLKVFLLALAIFDDLGAILIIAFFYSKELVLSNLLIAMGIFLVLIFLNYKKVHKLNPYLIGGVIMWYFIYSSGIHPTITGVLLAFAIPFRKTKEVSCSRRLELFLHQPVSFFVIPIFALANTAIRIEGDFTSTILQPYSIGIILGLLIGKPLGIWLMSFIGVKLKLCSLPNGLRFKHIFSVGIVAGIGFTMSIFITLLAFSDISVQNNAKFAILIASLLAAILGLLALSITLKEVRSKR</sequence>
<feature type="transmembrane region" description="Helical" evidence="6">
    <location>
        <begin position="321"/>
        <end position="342"/>
    </location>
</feature>
<dbReference type="GO" id="GO:0006885">
    <property type="term" value="P:regulation of pH"/>
    <property type="evidence" value="ECO:0007669"/>
    <property type="project" value="InterPro"/>
</dbReference>
<feature type="transmembrane region" description="Helical" evidence="6">
    <location>
        <begin position="115"/>
        <end position="136"/>
    </location>
</feature>
<evidence type="ECO:0000256" key="2">
    <source>
        <dbReference type="ARBA" id="ARBA00022475"/>
    </source>
</evidence>
<keyword evidence="3 6" id="KW-0812">Transmembrane</keyword>
<organism evidence="7">
    <name type="scientific">bioreactor metagenome</name>
    <dbReference type="NCBI Taxonomy" id="1076179"/>
    <lineage>
        <taxon>unclassified sequences</taxon>
        <taxon>metagenomes</taxon>
        <taxon>ecological metagenomes</taxon>
    </lineage>
</organism>
<comment type="caution">
    <text evidence="7">The sequence shown here is derived from an EMBL/GenBank/DDBJ whole genome shotgun (WGS) entry which is preliminary data.</text>
</comment>
<evidence type="ECO:0000313" key="7">
    <source>
        <dbReference type="EMBL" id="MPL81493.1"/>
    </source>
</evidence>
<dbReference type="NCBIfam" id="NF007111">
    <property type="entry name" value="PRK09560.1"/>
    <property type="match status" value="1"/>
</dbReference>
<evidence type="ECO:0000256" key="5">
    <source>
        <dbReference type="ARBA" id="ARBA00023136"/>
    </source>
</evidence>
<evidence type="ECO:0000256" key="6">
    <source>
        <dbReference type="SAM" id="Phobius"/>
    </source>
</evidence>
<dbReference type="InterPro" id="IPR023171">
    <property type="entry name" value="Na/H_antiporter_dom_sf"/>
</dbReference>
<keyword evidence="5 6" id="KW-0472">Membrane</keyword>
<accession>A0A644US17</accession>
<dbReference type="GO" id="GO:0005886">
    <property type="term" value="C:plasma membrane"/>
    <property type="evidence" value="ECO:0007669"/>
    <property type="project" value="UniProtKB-SubCell"/>
</dbReference>
<evidence type="ECO:0000256" key="3">
    <source>
        <dbReference type="ARBA" id="ARBA00022692"/>
    </source>
</evidence>
<feature type="transmembrane region" description="Helical" evidence="6">
    <location>
        <begin position="53"/>
        <end position="71"/>
    </location>
</feature>
<name>A0A644US17_9ZZZZ</name>
<proteinExistence type="inferred from homology"/>
<dbReference type="PANTHER" id="PTHR30341:SF0">
    <property type="entry name" value="NA(+)_H(+) ANTIPORTER NHAA"/>
    <property type="match status" value="1"/>
</dbReference>
<feature type="transmembrane region" description="Helical" evidence="6">
    <location>
        <begin position="202"/>
        <end position="232"/>
    </location>
</feature>